<evidence type="ECO:0000256" key="2">
    <source>
        <dbReference type="ARBA" id="ARBA00022729"/>
    </source>
</evidence>
<evidence type="ECO:0000313" key="6">
    <source>
        <dbReference type="Proteomes" id="UP000185494"/>
    </source>
</evidence>
<dbReference type="RefSeq" id="WP_075796848.1">
    <property type="nucleotide sequence ID" value="NZ_CP015583.1"/>
</dbReference>
<dbReference type="KEGG" id="rgi:RGI145_00855"/>
<sequence length="417" mass="45553">MSKNVLLPRRGLLMAGAATILPVGLAHPALSQGQPDVIRIGHLTPRTGFLGPLGEFAVQAVQLATEEINAGGGINGRKVEVLYEDSVNPQTASAKAERLTQRDKVACIVGEINSASALAIGQVVQREKVLFINTGANSDALRGSDCQRFMFHTESQNTMMVRTAGNAILQQGLVKGKKYYALTADYAFGHDLLRVARKFLGENGATAAGEDLVPTELTDFSPFLLKLRQARPDIVICNLAGAQITNFLKQYSEFGLSYPVAGFGFDIALAWGAGQGNFLGTWPVVWHHMLEAPSAKKFADAYRAKWKKPPENQGWSDYTAMKVIAQSMNELKSIEPAKVVEHLEKGAKFDISKSREGYFRAWDHQLMMEMYAITALPPDQVKNQYDIFKPDGSFPKPDESLESIATTKAENACSFPA</sequence>
<keyword evidence="3" id="KW-0813">Transport</keyword>
<gene>
    <name evidence="5" type="ORF">RGI145_00855</name>
</gene>
<dbReference type="PANTHER" id="PTHR30483:SF6">
    <property type="entry name" value="PERIPLASMIC BINDING PROTEIN OF ABC TRANSPORTER FOR NATURAL AMINO ACIDS"/>
    <property type="match status" value="1"/>
</dbReference>
<dbReference type="eggNOG" id="COG0683">
    <property type="taxonomic scope" value="Bacteria"/>
</dbReference>
<dbReference type="Pfam" id="PF13458">
    <property type="entry name" value="Peripla_BP_6"/>
    <property type="match status" value="1"/>
</dbReference>
<dbReference type="Proteomes" id="UP000185494">
    <property type="component" value="Chromosome 1"/>
</dbReference>
<dbReference type="InterPro" id="IPR028081">
    <property type="entry name" value="Leu-bd"/>
</dbReference>
<evidence type="ECO:0000256" key="1">
    <source>
        <dbReference type="ARBA" id="ARBA00010062"/>
    </source>
</evidence>
<comment type="similarity">
    <text evidence="1">Belongs to the leucine-binding protein family.</text>
</comment>
<organism evidence="5 6">
    <name type="scientific">Roseomonas gilardii</name>
    <dbReference type="NCBI Taxonomy" id="257708"/>
    <lineage>
        <taxon>Bacteria</taxon>
        <taxon>Pseudomonadati</taxon>
        <taxon>Pseudomonadota</taxon>
        <taxon>Alphaproteobacteria</taxon>
        <taxon>Acetobacterales</taxon>
        <taxon>Roseomonadaceae</taxon>
        <taxon>Roseomonas</taxon>
    </lineage>
</organism>
<accession>A0A1L7AAY9</accession>
<dbReference type="AlphaFoldDB" id="A0A1L7AAY9"/>
<dbReference type="InterPro" id="IPR051010">
    <property type="entry name" value="BCAA_transport"/>
</dbReference>
<proteinExistence type="inferred from homology"/>
<evidence type="ECO:0000313" key="5">
    <source>
        <dbReference type="EMBL" id="APT55880.1"/>
    </source>
</evidence>
<keyword evidence="3" id="KW-0029">Amino-acid transport</keyword>
<dbReference type="STRING" id="257708.RGI145_00855"/>
<protein>
    <submittedName>
        <fullName evidence="5">ABC transporter substrate-binding protein</fullName>
    </submittedName>
</protein>
<keyword evidence="2" id="KW-0732">Signal</keyword>
<evidence type="ECO:0000256" key="3">
    <source>
        <dbReference type="ARBA" id="ARBA00022970"/>
    </source>
</evidence>
<dbReference type="SUPFAM" id="SSF53822">
    <property type="entry name" value="Periplasmic binding protein-like I"/>
    <property type="match status" value="1"/>
</dbReference>
<evidence type="ECO:0000259" key="4">
    <source>
        <dbReference type="Pfam" id="PF13458"/>
    </source>
</evidence>
<dbReference type="GO" id="GO:0006865">
    <property type="term" value="P:amino acid transport"/>
    <property type="evidence" value="ECO:0007669"/>
    <property type="project" value="UniProtKB-KW"/>
</dbReference>
<dbReference type="InterPro" id="IPR028082">
    <property type="entry name" value="Peripla_BP_I"/>
</dbReference>
<feature type="domain" description="Leucine-binding protein" evidence="4">
    <location>
        <begin position="38"/>
        <end position="373"/>
    </location>
</feature>
<dbReference type="PANTHER" id="PTHR30483">
    <property type="entry name" value="LEUCINE-SPECIFIC-BINDING PROTEIN"/>
    <property type="match status" value="1"/>
</dbReference>
<dbReference type="EMBL" id="CP015583">
    <property type="protein sequence ID" value="APT55880.1"/>
    <property type="molecule type" value="Genomic_DNA"/>
</dbReference>
<name>A0A1L7AAY9_9PROT</name>
<dbReference type="Gene3D" id="3.40.50.2300">
    <property type="match status" value="2"/>
</dbReference>
<reference evidence="5 6" key="1">
    <citation type="submission" date="2016-05" db="EMBL/GenBank/DDBJ databases">
        <title>Complete Genome and Methylome Analysis of Psychrotrophic Bacterial Isolates from Antarctic Lake Untersee.</title>
        <authorList>
            <person name="Fomenkov A."/>
            <person name="Akimov V.N."/>
            <person name="Vasilyeva L.V."/>
            <person name="Andersen D."/>
            <person name="Vincze T."/>
            <person name="Roberts R.J."/>
        </authorList>
    </citation>
    <scope>NUCLEOTIDE SEQUENCE [LARGE SCALE GENOMIC DNA]</scope>
    <source>
        <strain evidence="5 6">U14-5</strain>
    </source>
</reference>